<reference evidence="1" key="1">
    <citation type="submission" date="2020-07" db="EMBL/GenBank/DDBJ databases">
        <title>Multicomponent nature underlies the extraordinary mechanical properties of spider dragline silk.</title>
        <authorList>
            <person name="Kono N."/>
            <person name="Nakamura H."/>
            <person name="Mori M."/>
            <person name="Yoshida Y."/>
            <person name="Ohtoshi R."/>
            <person name="Malay A.D."/>
            <person name="Moran D.A.P."/>
            <person name="Tomita M."/>
            <person name="Numata K."/>
            <person name="Arakawa K."/>
        </authorList>
    </citation>
    <scope>NUCLEOTIDE SEQUENCE</scope>
</reference>
<dbReference type="Proteomes" id="UP000887116">
    <property type="component" value="Unassembled WGS sequence"/>
</dbReference>
<accession>A0A8X6EXF2</accession>
<comment type="caution">
    <text evidence="1">The sequence shown here is derived from an EMBL/GenBank/DDBJ whole genome shotgun (WGS) entry which is preliminary data.</text>
</comment>
<dbReference type="EMBL" id="BMAO01010130">
    <property type="protein sequence ID" value="GFQ65048.1"/>
    <property type="molecule type" value="Genomic_DNA"/>
</dbReference>
<evidence type="ECO:0000313" key="1">
    <source>
        <dbReference type="EMBL" id="GFQ65048.1"/>
    </source>
</evidence>
<evidence type="ECO:0000313" key="2">
    <source>
        <dbReference type="Proteomes" id="UP000887116"/>
    </source>
</evidence>
<gene>
    <name evidence="1" type="ORF">TNCT_174121</name>
</gene>
<name>A0A8X6EXF2_TRICU</name>
<sequence>MNYVESINLSWNEVTEKCLKVVWKNIWPDLRKGGNTGHSSDMNEIVEQIVELAMQISLDEVNVDVEEIVQEAAASLSNDELKELVDQEEHKNIESSDSEEKQKKTFAFLKTSLITKTEIFDQFIENDPNFDRISKARRGC</sequence>
<protein>
    <submittedName>
        <fullName evidence="1">Uncharacterized protein</fullName>
    </submittedName>
</protein>
<dbReference type="AlphaFoldDB" id="A0A8X6EXF2"/>
<dbReference type="OrthoDB" id="6776594at2759"/>
<proteinExistence type="predicted"/>
<organism evidence="1 2">
    <name type="scientific">Trichonephila clavata</name>
    <name type="common">Joro spider</name>
    <name type="synonym">Nephila clavata</name>
    <dbReference type="NCBI Taxonomy" id="2740835"/>
    <lineage>
        <taxon>Eukaryota</taxon>
        <taxon>Metazoa</taxon>
        <taxon>Ecdysozoa</taxon>
        <taxon>Arthropoda</taxon>
        <taxon>Chelicerata</taxon>
        <taxon>Arachnida</taxon>
        <taxon>Araneae</taxon>
        <taxon>Araneomorphae</taxon>
        <taxon>Entelegynae</taxon>
        <taxon>Araneoidea</taxon>
        <taxon>Nephilidae</taxon>
        <taxon>Trichonephila</taxon>
    </lineage>
</organism>
<keyword evidence="2" id="KW-1185">Reference proteome</keyword>